<accession>A0A5C3MVK1</accession>
<sequence>MFMFTSQLRCPEAQYCRMCTGSFLLAGATPMTTQQYGAVNVAAFGYSHARTEIQPGCHVVTECCAGRICNDLPFSHRTHKLILQVILYVYCGSETSSFCFRSHPDASLIPTPLLRIYTPQQHVATPQAPWAEDRIL</sequence>
<proteinExistence type="predicted"/>
<protein>
    <submittedName>
        <fullName evidence="1">Uncharacterized protein</fullName>
    </submittedName>
</protein>
<evidence type="ECO:0000313" key="2">
    <source>
        <dbReference type="Proteomes" id="UP000305948"/>
    </source>
</evidence>
<organism evidence="1 2">
    <name type="scientific">Heliocybe sulcata</name>
    <dbReference type="NCBI Taxonomy" id="5364"/>
    <lineage>
        <taxon>Eukaryota</taxon>
        <taxon>Fungi</taxon>
        <taxon>Dikarya</taxon>
        <taxon>Basidiomycota</taxon>
        <taxon>Agaricomycotina</taxon>
        <taxon>Agaricomycetes</taxon>
        <taxon>Gloeophyllales</taxon>
        <taxon>Gloeophyllaceae</taxon>
        <taxon>Heliocybe</taxon>
    </lineage>
</organism>
<gene>
    <name evidence="1" type="ORF">OE88DRAFT_348029</name>
</gene>
<dbReference type="Proteomes" id="UP000305948">
    <property type="component" value="Unassembled WGS sequence"/>
</dbReference>
<name>A0A5C3MVK1_9AGAM</name>
<dbReference type="AlphaFoldDB" id="A0A5C3MVK1"/>
<evidence type="ECO:0000313" key="1">
    <source>
        <dbReference type="EMBL" id="TFK49529.1"/>
    </source>
</evidence>
<reference evidence="1 2" key="1">
    <citation type="journal article" date="2019" name="Nat. Ecol. Evol.">
        <title>Megaphylogeny resolves global patterns of mushroom evolution.</title>
        <authorList>
            <person name="Varga T."/>
            <person name="Krizsan K."/>
            <person name="Foldi C."/>
            <person name="Dima B."/>
            <person name="Sanchez-Garcia M."/>
            <person name="Sanchez-Ramirez S."/>
            <person name="Szollosi G.J."/>
            <person name="Szarkandi J.G."/>
            <person name="Papp V."/>
            <person name="Albert L."/>
            <person name="Andreopoulos W."/>
            <person name="Angelini C."/>
            <person name="Antonin V."/>
            <person name="Barry K.W."/>
            <person name="Bougher N.L."/>
            <person name="Buchanan P."/>
            <person name="Buyck B."/>
            <person name="Bense V."/>
            <person name="Catcheside P."/>
            <person name="Chovatia M."/>
            <person name="Cooper J."/>
            <person name="Damon W."/>
            <person name="Desjardin D."/>
            <person name="Finy P."/>
            <person name="Geml J."/>
            <person name="Haridas S."/>
            <person name="Hughes K."/>
            <person name="Justo A."/>
            <person name="Karasinski D."/>
            <person name="Kautmanova I."/>
            <person name="Kiss B."/>
            <person name="Kocsube S."/>
            <person name="Kotiranta H."/>
            <person name="LaButti K.M."/>
            <person name="Lechner B.E."/>
            <person name="Liimatainen K."/>
            <person name="Lipzen A."/>
            <person name="Lukacs Z."/>
            <person name="Mihaltcheva S."/>
            <person name="Morgado L.N."/>
            <person name="Niskanen T."/>
            <person name="Noordeloos M.E."/>
            <person name="Ohm R.A."/>
            <person name="Ortiz-Santana B."/>
            <person name="Ovrebo C."/>
            <person name="Racz N."/>
            <person name="Riley R."/>
            <person name="Savchenko A."/>
            <person name="Shiryaev A."/>
            <person name="Soop K."/>
            <person name="Spirin V."/>
            <person name="Szebenyi C."/>
            <person name="Tomsovsky M."/>
            <person name="Tulloss R.E."/>
            <person name="Uehling J."/>
            <person name="Grigoriev I.V."/>
            <person name="Vagvolgyi C."/>
            <person name="Papp T."/>
            <person name="Martin F.M."/>
            <person name="Miettinen O."/>
            <person name="Hibbett D.S."/>
            <person name="Nagy L.G."/>
        </authorList>
    </citation>
    <scope>NUCLEOTIDE SEQUENCE [LARGE SCALE GENOMIC DNA]</scope>
    <source>
        <strain evidence="1 2">OMC1185</strain>
    </source>
</reference>
<dbReference type="EMBL" id="ML213515">
    <property type="protein sequence ID" value="TFK49529.1"/>
    <property type="molecule type" value="Genomic_DNA"/>
</dbReference>
<keyword evidence="2" id="KW-1185">Reference proteome</keyword>